<feature type="binding site" evidence="8">
    <location>
        <begin position="172"/>
        <end position="173"/>
    </location>
    <ligand>
        <name>ATP</name>
        <dbReference type="ChEBI" id="CHEBI:30616"/>
    </ligand>
</feature>
<feature type="region of interest" description="Disordered" evidence="9">
    <location>
        <begin position="229"/>
        <end position="264"/>
    </location>
</feature>
<comment type="catalytic activity">
    <reaction evidence="8">
        <text>(7R,8S)-7,8-diammoniononanoate + CO2 + ATP = (4R,5S)-dethiobiotin + ADP + phosphate + 3 H(+)</text>
        <dbReference type="Rhea" id="RHEA:15805"/>
        <dbReference type="ChEBI" id="CHEBI:15378"/>
        <dbReference type="ChEBI" id="CHEBI:16526"/>
        <dbReference type="ChEBI" id="CHEBI:30616"/>
        <dbReference type="ChEBI" id="CHEBI:43474"/>
        <dbReference type="ChEBI" id="CHEBI:149469"/>
        <dbReference type="ChEBI" id="CHEBI:149473"/>
        <dbReference type="ChEBI" id="CHEBI:456216"/>
        <dbReference type="EC" id="6.3.3.3"/>
    </reaction>
</comment>
<feature type="binding site" evidence="8">
    <location>
        <begin position="201"/>
        <end position="203"/>
    </location>
    <ligand>
        <name>ATP</name>
        <dbReference type="ChEBI" id="CHEBI:30616"/>
    </ligand>
</feature>
<reference evidence="10 11" key="1">
    <citation type="submission" date="2018-06" db="EMBL/GenBank/DDBJ databases">
        <authorList>
            <consortium name="Pathogen Informatics"/>
            <person name="Doyle S."/>
        </authorList>
    </citation>
    <scope>NUCLEOTIDE SEQUENCE [LARGE SCALE GENOMIC DNA]</scope>
    <source>
        <strain evidence="10 11">NCTC12123</strain>
    </source>
</reference>
<feature type="binding site" evidence="8">
    <location>
        <begin position="13"/>
        <end position="18"/>
    </location>
    <ligand>
        <name>ATP</name>
        <dbReference type="ChEBI" id="CHEBI:30616"/>
    </ligand>
</feature>
<comment type="subcellular location">
    <subcellularLocation>
        <location evidence="8">Cytoplasm</location>
    </subcellularLocation>
</comment>
<dbReference type="GO" id="GO:0009102">
    <property type="term" value="P:biotin biosynthetic process"/>
    <property type="evidence" value="ECO:0007669"/>
    <property type="project" value="UniProtKB-UniRule"/>
</dbReference>
<dbReference type="Gene3D" id="3.40.50.300">
    <property type="entry name" value="P-loop containing nucleotide triphosphate hydrolases"/>
    <property type="match status" value="1"/>
</dbReference>
<proteinExistence type="inferred from homology"/>
<dbReference type="Pfam" id="PF13500">
    <property type="entry name" value="AAA_26"/>
    <property type="match status" value="1"/>
</dbReference>
<evidence type="ECO:0000256" key="6">
    <source>
        <dbReference type="ARBA" id="ARBA00022840"/>
    </source>
</evidence>
<evidence type="ECO:0000256" key="7">
    <source>
        <dbReference type="ARBA" id="ARBA00022842"/>
    </source>
</evidence>
<dbReference type="SUPFAM" id="SSF52540">
    <property type="entry name" value="P-loop containing nucleoside triphosphate hydrolases"/>
    <property type="match status" value="1"/>
</dbReference>
<evidence type="ECO:0000256" key="4">
    <source>
        <dbReference type="ARBA" id="ARBA00022741"/>
    </source>
</evidence>
<sequence>MLKRFFVTGTDTSVGKTVVSRALLQALAASGKRVAGYKPVAKGSKETPEGLRNKDALVLQSVSSLELPYHAVNPIALSEEESSVAHSGLINYPLLSDGLANLSEKVDHVVVEGTGGWRSLMNDLRPLSEWVVQEQLPVVMVVGIQEGCINHALLTAQAIANDGLPLIGWVANRINPGLAHYAEIIDVLSKKLPGPLVGELPYLPRAEQREASAVHRSLCPRWRVDRRSSRGVTSATIRTPPRRRPAGRAAKNTARSFHRPSAPT</sequence>
<dbReference type="PIRSF" id="PIRSF006755">
    <property type="entry name" value="DTB_synth"/>
    <property type="match status" value="1"/>
</dbReference>
<name>A0A376FA76_ENTAS</name>
<keyword evidence="4 8" id="KW-0547">Nucleotide-binding</keyword>
<dbReference type="GO" id="GO:0042803">
    <property type="term" value="F:protein homodimerization activity"/>
    <property type="evidence" value="ECO:0007669"/>
    <property type="project" value="UniProtKB-ARBA"/>
</dbReference>
<dbReference type="GO" id="GO:0000287">
    <property type="term" value="F:magnesium ion binding"/>
    <property type="evidence" value="ECO:0007669"/>
    <property type="project" value="UniProtKB-UniRule"/>
</dbReference>
<feature type="binding site" evidence="8">
    <location>
        <begin position="112"/>
        <end position="115"/>
    </location>
    <ligand>
        <name>ATP</name>
        <dbReference type="ChEBI" id="CHEBI:30616"/>
    </ligand>
</feature>
<accession>A0A376FA76</accession>
<dbReference type="FunFam" id="3.40.50.300:FF:000292">
    <property type="entry name" value="ATP-dependent dethiobiotin synthetase BioD"/>
    <property type="match status" value="1"/>
</dbReference>
<dbReference type="NCBIfam" id="TIGR00347">
    <property type="entry name" value="bioD"/>
    <property type="match status" value="1"/>
</dbReference>
<dbReference type="UniPathway" id="UPA00078">
    <property type="reaction ID" value="UER00161"/>
</dbReference>
<evidence type="ECO:0000256" key="9">
    <source>
        <dbReference type="SAM" id="MobiDB-lite"/>
    </source>
</evidence>
<keyword evidence="5 8" id="KW-0093">Biotin biosynthesis</keyword>
<dbReference type="Proteomes" id="UP000255163">
    <property type="component" value="Unassembled WGS sequence"/>
</dbReference>
<gene>
    <name evidence="10" type="primary">bioD1</name>
    <name evidence="8" type="synonym">bioD</name>
    <name evidence="10" type="ORF">NCTC12123_01753</name>
</gene>
<feature type="binding site" evidence="8">
    <location>
        <position position="208"/>
    </location>
    <ligand>
        <name>ATP</name>
        <dbReference type="ChEBI" id="CHEBI:30616"/>
    </ligand>
</feature>
<dbReference type="STRING" id="640513.Entas_1905"/>
<dbReference type="HAMAP" id="MF_00336">
    <property type="entry name" value="BioD"/>
    <property type="match status" value="1"/>
</dbReference>
<feature type="binding site" evidence="8">
    <location>
        <position position="112"/>
    </location>
    <ligand>
        <name>Mg(2+)</name>
        <dbReference type="ChEBI" id="CHEBI:18420"/>
    </ligand>
</feature>
<dbReference type="PANTHER" id="PTHR43210:SF4">
    <property type="entry name" value="ATP-DEPENDENT DETHIOBIOTIN SYNTHETASE BIOD 2"/>
    <property type="match status" value="1"/>
</dbReference>
<dbReference type="GO" id="GO:0005524">
    <property type="term" value="F:ATP binding"/>
    <property type="evidence" value="ECO:0007669"/>
    <property type="project" value="UniProtKB-UniRule"/>
</dbReference>
<evidence type="ECO:0000256" key="3">
    <source>
        <dbReference type="ARBA" id="ARBA00022723"/>
    </source>
</evidence>
<keyword evidence="6 8" id="KW-0067">ATP-binding</keyword>
<keyword evidence="7 8" id="KW-0460">Magnesium</keyword>
<feature type="binding site" evidence="8">
    <location>
        <position position="55"/>
    </location>
    <ligand>
        <name>ATP</name>
        <dbReference type="ChEBI" id="CHEBI:30616"/>
    </ligand>
</feature>
<evidence type="ECO:0000256" key="2">
    <source>
        <dbReference type="ARBA" id="ARBA00022598"/>
    </source>
</evidence>
<comment type="subunit">
    <text evidence="8">Homodimer.</text>
</comment>
<dbReference type="GO" id="GO:0004141">
    <property type="term" value="F:dethiobiotin synthase activity"/>
    <property type="evidence" value="ECO:0007669"/>
    <property type="project" value="UniProtKB-UniRule"/>
</dbReference>
<dbReference type="PANTHER" id="PTHR43210">
    <property type="entry name" value="DETHIOBIOTIN SYNTHETASE"/>
    <property type="match status" value="1"/>
</dbReference>
<evidence type="ECO:0000256" key="5">
    <source>
        <dbReference type="ARBA" id="ARBA00022756"/>
    </source>
</evidence>
<organism evidence="10 11">
    <name type="scientific">Enterobacter asburiae</name>
    <dbReference type="NCBI Taxonomy" id="61645"/>
    <lineage>
        <taxon>Bacteria</taxon>
        <taxon>Pseudomonadati</taxon>
        <taxon>Pseudomonadota</taxon>
        <taxon>Gammaproteobacteria</taxon>
        <taxon>Enterobacterales</taxon>
        <taxon>Enterobacteriaceae</taxon>
        <taxon>Enterobacter</taxon>
        <taxon>Enterobacter cloacae complex</taxon>
    </lineage>
</organism>
<comment type="caution">
    <text evidence="8">Lacks conserved residue(s) required for the propagation of feature annotation.</text>
</comment>
<dbReference type="EMBL" id="UFYI01000007">
    <property type="protein sequence ID" value="STD20166.1"/>
    <property type="molecule type" value="Genomic_DNA"/>
</dbReference>
<keyword evidence="1 8" id="KW-0963">Cytoplasm</keyword>
<comment type="pathway">
    <text evidence="8">Cofactor biosynthesis; biotin biosynthesis; biotin from 7,8-diaminononanoate: step 1/2.</text>
</comment>
<feature type="active site" evidence="8">
    <location>
        <position position="38"/>
    </location>
</feature>
<dbReference type="InterPro" id="IPR027417">
    <property type="entry name" value="P-loop_NTPase"/>
</dbReference>
<feature type="binding site" evidence="8">
    <location>
        <position position="55"/>
    </location>
    <ligand>
        <name>Mg(2+)</name>
        <dbReference type="ChEBI" id="CHEBI:18420"/>
    </ligand>
</feature>
<evidence type="ECO:0000313" key="10">
    <source>
        <dbReference type="EMBL" id="STD20166.1"/>
    </source>
</evidence>
<keyword evidence="2 8" id="KW-0436">Ligase</keyword>
<keyword evidence="3 8" id="KW-0479">Metal-binding</keyword>
<comment type="cofactor">
    <cofactor evidence="8">
        <name>Mg(2+)</name>
        <dbReference type="ChEBI" id="CHEBI:18420"/>
    </cofactor>
</comment>
<evidence type="ECO:0000256" key="8">
    <source>
        <dbReference type="HAMAP-Rule" id="MF_00336"/>
    </source>
</evidence>
<comment type="function">
    <text evidence="8">Catalyzes a mechanistically unusual reaction, the ATP-dependent insertion of CO2 between the N7 and N8 nitrogen atoms of 7,8-diaminopelargonic acid (DAPA, also called 7,8-diammoniononanoate) to form a ureido ring.</text>
</comment>
<feature type="binding site" evidence="8">
    <location>
        <position position="17"/>
    </location>
    <ligand>
        <name>Mg(2+)</name>
        <dbReference type="ChEBI" id="CHEBI:18420"/>
    </ligand>
</feature>
<dbReference type="InterPro" id="IPR004472">
    <property type="entry name" value="DTB_synth_BioD"/>
</dbReference>
<dbReference type="CDD" id="cd03109">
    <property type="entry name" value="DTBS"/>
    <property type="match status" value="1"/>
</dbReference>
<dbReference type="GO" id="GO:0005829">
    <property type="term" value="C:cytosol"/>
    <property type="evidence" value="ECO:0007669"/>
    <property type="project" value="TreeGrafter"/>
</dbReference>
<dbReference type="AlphaFoldDB" id="A0A376FA76"/>
<evidence type="ECO:0000313" key="11">
    <source>
        <dbReference type="Proteomes" id="UP000255163"/>
    </source>
</evidence>
<comment type="similarity">
    <text evidence="8">Belongs to the dethiobiotin synthetase family.</text>
</comment>
<evidence type="ECO:0000256" key="1">
    <source>
        <dbReference type="ARBA" id="ARBA00022490"/>
    </source>
</evidence>
<dbReference type="EC" id="6.3.3.3" evidence="8"/>
<protein>
    <recommendedName>
        <fullName evidence="8">ATP-dependent dethiobiotin synthetase BioD</fullName>
        <ecNumber evidence="8">6.3.3.3</ecNumber>
    </recommendedName>
    <alternativeName>
        <fullName evidence="8">DTB synthetase</fullName>
        <shortName evidence="8">DTBS</shortName>
    </alternativeName>
    <alternativeName>
        <fullName evidence="8">Dethiobiotin synthase</fullName>
    </alternativeName>
</protein>